<dbReference type="PANTHER" id="PTHR24399">
    <property type="entry name" value="ZINC FINGER AND BTB DOMAIN-CONTAINING"/>
    <property type="match status" value="1"/>
</dbReference>
<dbReference type="FunFam" id="3.30.160.60:FF:000624">
    <property type="entry name" value="zinc finger protein 697"/>
    <property type="match status" value="1"/>
</dbReference>
<feature type="domain" description="C2H2-type" evidence="12">
    <location>
        <begin position="1883"/>
        <end position="1911"/>
    </location>
</feature>
<keyword evidence="4 9" id="KW-0863">Zinc-finger</keyword>
<reference evidence="15 16" key="1">
    <citation type="submission" date="2025-04" db="UniProtKB">
        <authorList>
            <consortium name="RefSeq"/>
        </authorList>
    </citation>
    <scope>IDENTIFICATION</scope>
    <source>
        <tissue evidence="15 16">Total insect</tissue>
    </source>
</reference>
<keyword evidence="8" id="KW-0539">Nucleus</keyword>
<feature type="domain" description="C2H2-type" evidence="12">
    <location>
        <begin position="2135"/>
        <end position="2162"/>
    </location>
</feature>
<feature type="compositionally biased region" description="Basic residues" evidence="11">
    <location>
        <begin position="919"/>
        <end position="932"/>
    </location>
</feature>
<feature type="region of interest" description="Disordered" evidence="11">
    <location>
        <begin position="774"/>
        <end position="801"/>
    </location>
</feature>
<evidence type="ECO:0000256" key="4">
    <source>
        <dbReference type="ARBA" id="ARBA00022771"/>
    </source>
</evidence>
<dbReference type="GeneID" id="117640458"/>
<evidence type="ECO:0000259" key="13">
    <source>
        <dbReference type="PROSITE" id="PS51915"/>
    </source>
</evidence>
<feature type="region of interest" description="Disordered" evidence="11">
    <location>
        <begin position="1531"/>
        <end position="1663"/>
    </location>
</feature>
<feature type="domain" description="C2H2-type" evidence="12">
    <location>
        <begin position="2041"/>
        <end position="2068"/>
    </location>
</feature>
<evidence type="ECO:0000259" key="12">
    <source>
        <dbReference type="PROSITE" id="PS50157"/>
    </source>
</evidence>
<feature type="domain" description="C2H2-type" evidence="12">
    <location>
        <begin position="2163"/>
        <end position="2190"/>
    </location>
</feature>
<feature type="compositionally biased region" description="Acidic residues" evidence="11">
    <location>
        <begin position="279"/>
        <end position="294"/>
    </location>
</feature>
<feature type="region of interest" description="Disordered" evidence="11">
    <location>
        <begin position="2260"/>
        <end position="2356"/>
    </location>
</feature>
<dbReference type="Pfam" id="PF07776">
    <property type="entry name" value="zf-AD"/>
    <property type="match status" value="1"/>
</dbReference>
<feature type="domain" description="C2H2-type" evidence="12">
    <location>
        <begin position="1967"/>
        <end position="1994"/>
    </location>
</feature>
<dbReference type="GO" id="GO:0008270">
    <property type="term" value="F:zinc ion binding"/>
    <property type="evidence" value="ECO:0007669"/>
    <property type="project" value="UniProtKB-UniRule"/>
</dbReference>
<feature type="compositionally biased region" description="Acidic residues" evidence="11">
    <location>
        <begin position="310"/>
        <end position="319"/>
    </location>
</feature>
<feature type="compositionally biased region" description="Basic residues" evidence="11">
    <location>
        <begin position="1179"/>
        <end position="1190"/>
    </location>
</feature>
<feature type="domain" description="C2H2-type" evidence="12">
    <location>
        <begin position="2079"/>
        <end position="2106"/>
    </location>
</feature>
<dbReference type="Pfam" id="PF00096">
    <property type="entry name" value="zf-C2H2"/>
    <property type="match status" value="7"/>
</dbReference>
<evidence type="ECO:0000256" key="7">
    <source>
        <dbReference type="ARBA" id="ARBA00023163"/>
    </source>
</evidence>
<feature type="region of interest" description="Disordered" evidence="11">
    <location>
        <begin position="1497"/>
        <end position="1517"/>
    </location>
</feature>
<feature type="compositionally biased region" description="Basic and acidic residues" evidence="11">
    <location>
        <begin position="1086"/>
        <end position="1096"/>
    </location>
</feature>
<dbReference type="OrthoDB" id="10039931at2759"/>
<protein>
    <submittedName>
        <fullName evidence="15 16">Uncharacterized protein LOC117640458</fullName>
    </submittedName>
</protein>
<dbReference type="RefSeq" id="XP_034232854.1">
    <property type="nucleotide sequence ID" value="XM_034376963.1"/>
</dbReference>
<dbReference type="GO" id="GO:0002682">
    <property type="term" value="P:regulation of immune system process"/>
    <property type="evidence" value="ECO:0007669"/>
    <property type="project" value="TreeGrafter"/>
</dbReference>
<feature type="region of interest" description="Disordered" evidence="11">
    <location>
        <begin position="1674"/>
        <end position="1693"/>
    </location>
</feature>
<name>A0A6P8Y897_THRPL</name>
<dbReference type="InterPro" id="IPR012934">
    <property type="entry name" value="Znf_AD"/>
</dbReference>
<accession>A0A6P8Y897</accession>
<feature type="domain" description="C2H2-type" evidence="12">
    <location>
        <begin position="1725"/>
        <end position="1753"/>
    </location>
</feature>
<feature type="domain" description="C2H2-type" evidence="12">
    <location>
        <begin position="1939"/>
        <end position="1966"/>
    </location>
</feature>
<feature type="domain" description="C2H2-type" evidence="12">
    <location>
        <begin position="1997"/>
        <end position="2024"/>
    </location>
</feature>
<feature type="compositionally biased region" description="Acidic residues" evidence="11">
    <location>
        <begin position="368"/>
        <end position="386"/>
    </location>
</feature>
<dbReference type="RefSeq" id="XP_034232855.1">
    <property type="nucleotide sequence ID" value="XM_034376964.1"/>
</dbReference>
<keyword evidence="3" id="KW-0677">Repeat</keyword>
<evidence type="ECO:0000256" key="6">
    <source>
        <dbReference type="ARBA" id="ARBA00023015"/>
    </source>
</evidence>
<evidence type="ECO:0000313" key="14">
    <source>
        <dbReference type="Proteomes" id="UP000515158"/>
    </source>
</evidence>
<evidence type="ECO:0000313" key="15">
    <source>
        <dbReference type="RefSeq" id="XP_034232854.1"/>
    </source>
</evidence>
<feature type="compositionally biased region" description="Basic and acidic residues" evidence="11">
    <location>
        <begin position="1006"/>
        <end position="1021"/>
    </location>
</feature>
<keyword evidence="5 10" id="KW-0862">Zinc</keyword>
<feature type="compositionally biased region" description="Polar residues" evidence="11">
    <location>
        <begin position="1355"/>
        <end position="1373"/>
    </location>
</feature>
<evidence type="ECO:0000256" key="10">
    <source>
        <dbReference type="PROSITE-ProRule" id="PRU01263"/>
    </source>
</evidence>
<dbReference type="GO" id="GO:0000978">
    <property type="term" value="F:RNA polymerase II cis-regulatory region sequence-specific DNA binding"/>
    <property type="evidence" value="ECO:0007669"/>
    <property type="project" value="TreeGrafter"/>
</dbReference>
<feature type="compositionally biased region" description="Acidic residues" evidence="11">
    <location>
        <begin position="63"/>
        <end position="79"/>
    </location>
</feature>
<keyword evidence="7" id="KW-0804">Transcription</keyword>
<feature type="compositionally biased region" description="Acidic residues" evidence="11">
    <location>
        <begin position="540"/>
        <end position="573"/>
    </location>
</feature>
<feature type="domain" description="C2H2-type" evidence="12">
    <location>
        <begin position="1911"/>
        <end position="1938"/>
    </location>
</feature>
<keyword evidence="6" id="KW-0805">Transcription regulation</keyword>
<comment type="subcellular location">
    <subcellularLocation>
        <location evidence="1">Nucleus</location>
    </subcellularLocation>
</comment>
<dbReference type="FunFam" id="3.30.160.60:FF:000688">
    <property type="entry name" value="zinc finger protein 197 isoform X1"/>
    <property type="match status" value="1"/>
</dbReference>
<feature type="compositionally biased region" description="Low complexity" evidence="11">
    <location>
        <begin position="300"/>
        <end position="309"/>
    </location>
</feature>
<organism evidence="16">
    <name type="scientific">Thrips palmi</name>
    <name type="common">Melon thrips</name>
    <dbReference type="NCBI Taxonomy" id="161013"/>
    <lineage>
        <taxon>Eukaryota</taxon>
        <taxon>Metazoa</taxon>
        <taxon>Ecdysozoa</taxon>
        <taxon>Arthropoda</taxon>
        <taxon>Hexapoda</taxon>
        <taxon>Insecta</taxon>
        <taxon>Pterygota</taxon>
        <taxon>Neoptera</taxon>
        <taxon>Paraneoptera</taxon>
        <taxon>Thysanoptera</taxon>
        <taxon>Terebrantia</taxon>
        <taxon>Thripoidea</taxon>
        <taxon>Thripidae</taxon>
        <taxon>Thrips</taxon>
    </lineage>
</organism>
<feature type="compositionally biased region" description="Pro residues" evidence="11">
    <location>
        <begin position="1444"/>
        <end position="1461"/>
    </location>
</feature>
<feature type="binding site" evidence="10">
    <location>
        <position position="1271"/>
    </location>
    <ligand>
        <name>Zn(2+)</name>
        <dbReference type="ChEBI" id="CHEBI:29105"/>
    </ligand>
</feature>
<evidence type="ECO:0000256" key="11">
    <source>
        <dbReference type="SAM" id="MobiDB-lite"/>
    </source>
</evidence>
<feature type="compositionally biased region" description="Low complexity" evidence="11">
    <location>
        <begin position="1034"/>
        <end position="1050"/>
    </location>
</feature>
<dbReference type="GO" id="GO:0001817">
    <property type="term" value="P:regulation of cytokine production"/>
    <property type="evidence" value="ECO:0007669"/>
    <property type="project" value="TreeGrafter"/>
</dbReference>
<feature type="compositionally biased region" description="Basic and acidic residues" evidence="11">
    <location>
        <begin position="896"/>
        <end position="918"/>
    </location>
</feature>
<dbReference type="InterPro" id="IPR036236">
    <property type="entry name" value="Znf_C2H2_sf"/>
</dbReference>
<feature type="region of interest" description="Disordered" evidence="11">
    <location>
        <begin position="368"/>
        <end position="573"/>
    </location>
</feature>
<dbReference type="PANTHER" id="PTHR24399:SF23">
    <property type="entry name" value="C2H2-TYPE DOMAIN-CONTAINING PROTEIN"/>
    <property type="match status" value="1"/>
</dbReference>
<proteinExistence type="predicted"/>
<feature type="binding site" evidence="10">
    <location>
        <position position="1222"/>
    </location>
    <ligand>
        <name>Zn(2+)</name>
        <dbReference type="ChEBI" id="CHEBI:29105"/>
    </ligand>
</feature>
<feature type="domain" description="C2H2-type" evidence="12">
    <location>
        <begin position="2219"/>
        <end position="2241"/>
    </location>
</feature>
<evidence type="ECO:0000256" key="9">
    <source>
        <dbReference type="PROSITE-ProRule" id="PRU00042"/>
    </source>
</evidence>
<feature type="region of interest" description="Disordered" evidence="11">
    <location>
        <begin position="814"/>
        <end position="1210"/>
    </location>
</feature>
<feature type="region of interest" description="Disordered" evidence="11">
    <location>
        <begin position="678"/>
        <end position="760"/>
    </location>
</feature>
<feature type="compositionally biased region" description="Pro residues" evidence="11">
    <location>
        <begin position="1650"/>
        <end position="1662"/>
    </location>
</feature>
<sequence length="2384" mass="262882">MSSGEHLLMSKEAGESKDNVSEEHMDYEDTSFSEGTSQGQDDSQESQETSLMIPQGNLIINDGQEENEDQDIPEDEQMGYEDTSYVEGAPVPACADNENSEAGRATCITEMPRNDGISVIANTAEAEAYLSGAVIREAGTIGSTTELSLNSEDVQALNEVSENEEHHSLVPYSSEDSAGMDTADDETNAETEVNLEADVNAEHELGAEVNLISQGDVNVEYETQINTEDEANIQSEENIEYENEAETIAEENISYEASAEQDVSTETEENSLNQHLVEQEMEAEPAAEESETDFAPEGMVENAESVSEAEAFETYDEEGNNASNVYDVQEPQLIKSTEGETSIILEGVAKEGDLELCSVPDGQVLALENEDSGMPEEQELPQENEDSTVHAIQEIIHETDSIEGQGPLSEDTALLDSQHLSQENDDSVPHDGQELPQESDDSALPGGHELPQEIDSVLPEGQESPQENDDSILSEGQELPQEDYEPVMLEDQESTQETEDPCDEELPLENEDSSTLSTAEAGEEAVDQSNEDAVQNAVDDNAELVEDMQDAEDDGEGEEYVGEEEEFEDGDEMAEEVEVEIEDCSDPEMESEGGVTYIISEGMIVVEENESSEAYQTADNGAAIEEEEDSVVPKTTRIVIKVPSSKSVNDTILCSEEMGTEVVKQEGQSLILQELGDVSNASHSEQPTINEVEPINMKETESMGDSNEVLAEEDLPLEPTGEIDGTTNEGDLGTPAPSSLQEVDPENPAGKEDTQPAEFDCGVDTAVQQETELVATDESISPNMLEESQCEKAVTNEEVAAQSNESLDVIATSSVSSKTNAKNQYEKIDDIEEAAPKNSKPKGISTKSEQKQVNSAHLKSAEKTIGKTPSKPLSAHAPSKSESKGSKPSSNNKSHLPHEKEPSESVKKRQPDSGDSVKRSSKHTHGSAHKHKSQNETKTSTSVKTISNTETAAKEEHSSKGDSAKKHVEGKDRSLHNESTHSSKNVKQPLTSSHRTRSSSSTPKESSSRDKRSAHKEEGAAKKSNNAVSRSDDSLSSSKSNSDSKVSLRSSRSRKSHSDAANEVQDPPTVKKEKAKTSTETPQKPRQSERVSKATEKALASGLISRRSRTTAGDSATNNSERPSDSLSEDQAPSQRRGKRKADSSPPPAQEETPSSKRRVTRSGEGSQSSDSPAQSLRSVRKNKTLKRKGSTGDSPPSKHAHKEDPKDKATDEFIANIPNMCRICGSKNDNLINVFGPEGQTMKLSEKVHNILPIKMRQEEPLPSGVCHSCVVTLIACEKLVEKCTSIDKRLRSHYNCHEEKPVKENIQPVKEIQPETLPKSSVELSKAEKSVKSDVAPTSKSAELSSSKKDEAPSTTHSSKVNNATRSSSRVSAKKQLESSQKPIVNPPEPETKTTTAQEVSKPPVVSKANVASSPETEDAPPVLEAEPPQSHLPPTNQEPAAQPPVLVPQPGKPLPELVPIPADDSGSMKRFGNTYRARMKPGQWEKIERGLEAIHGESHDEDEENTETKSSQAEEFHIVDLDMNVEEVQETPATPQKNASSQPEFHVEIPSEAIEEETTAQQSSPKSVIDSILVDWSGDEDDVVPEKSAQNASAVSSGQRAVSAGKDKDSVNGSSRQKPIQRVSKAPCLFGEDEEGDAASTIKLKPEPAPSPAPAPTPVPDTVVIKQESFWPEPAPGTSTTSTSEKPSSDVPWKCFVCGKRGKSLPKFLEHKKLHLNDRKLVSCPKCSESFSNMALLKSHMKSSHGDDEEDDVVAEQQQRQTRRRSNKQQSHIVDVDLAPATDGLYHCSLCQSAFTNIESLCQHKLTHQKGVEPEVRSDKYKCTYCRKTFYEHKEFQTHLASHQTGPNLGMFQCGKCDMKMVNQKEFIEHIESHNSEDSFQCDHCDKVFDTKHKLRSHRSTVHKSTAYACHLCDKVCQKRITLIEHLRKHTGDNPFACPVCNKRFNRLANYKAHMTIHENARRYECPYCGKRFNRQSIQQRHIKTHTSEQSRKHRCRVCNLTFGLATEMFTHRRLHTRDEVERATWEDEKLRLALTSFPCKVCQLPFNTVEEVLAHMPSHTDDERDIAAKLKNPRLECDICGKVLNSKRTFNAHRSSHIDGKPYVCKICSKGYATSTGLNYHMLSHTGERPFPCTFCNKGYKNSTDLKVHMRQHTGEFPYKCNLCNKAFRSASSLQKHGFVHTENRPFKCQYCNMSFKRESTKHNHERIHTNDRRFKCKVCSRTFIQKGACDAHERLHFRGGTQVFMTVEEGAAAQRLDSRNVEGASGSKTDKHDLFDDFEEEDFDEDDEDDEDEYIIYEDDSVEDGDNDDRDEEEMAESEKNVLVDPLRNDEGISKSPYDESKSSNGVDLPVTSITPVPVTLSGDSIPNIGDNSVHITIL</sequence>
<feature type="compositionally biased region" description="Acidic residues" evidence="11">
    <location>
        <begin position="521"/>
        <end position="530"/>
    </location>
</feature>
<feature type="domain" description="ZAD" evidence="13">
    <location>
        <begin position="1220"/>
        <end position="1295"/>
    </location>
</feature>
<dbReference type="GO" id="GO:0001227">
    <property type="term" value="F:DNA-binding transcription repressor activity, RNA polymerase II-specific"/>
    <property type="evidence" value="ECO:0007669"/>
    <property type="project" value="TreeGrafter"/>
</dbReference>
<dbReference type="GO" id="GO:0005654">
    <property type="term" value="C:nucleoplasm"/>
    <property type="evidence" value="ECO:0007669"/>
    <property type="project" value="TreeGrafter"/>
</dbReference>
<dbReference type="PROSITE" id="PS51915">
    <property type="entry name" value="ZAD"/>
    <property type="match status" value="1"/>
</dbReference>
<dbReference type="Gene3D" id="3.30.160.60">
    <property type="entry name" value="Classic Zinc Finger"/>
    <property type="match status" value="11"/>
</dbReference>
<feature type="compositionally biased region" description="Polar residues" evidence="11">
    <location>
        <begin position="845"/>
        <end position="857"/>
    </location>
</feature>
<feature type="compositionally biased region" description="Low complexity" evidence="11">
    <location>
        <begin position="35"/>
        <end position="50"/>
    </location>
</feature>
<feature type="compositionally biased region" description="Polar residues" evidence="11">
    <location>
        <begin position="1338"/>
        <end position="1347"/>
    </location>
</feature>
<dbReference type="KEGG" id="tpal:117640458"/>
<feature type="compositionally biased region" description="Acidic residues" evidence="11">
    <location>
        <begin position="2281"/>
        <end position="2321"/>
    </location>
</feature>
<feature type="region of interest" description="Disordered" evidence="11">
    <location>
        <begin position="160"/>
        <end position="188"/>
    </location>
</feature>
<evidence type="ECO:0000256" key="5">
    <source>
        <dbReference type="ARBA" id="ARBA00022833"/>
    </source>
</evidence>
<evidence type="ECO:0000256" key="3">
    <source>
        <dbReference type="ARBA" id="ARBA00022737"/>
    </source>
</evidence>
<keyword evidence="14" id="KW-1185">Reference proteome</keyword>
<feature type="compositionally biased region" description="Polar residues" evidence="11">
    <location>
        <begin position="1534"/>
        <end position="1546"/>
    </location>
</feature>
<gene>
    <name evidence="15 16" type="primary">LOC117640458</name>
</gene>
<feature type="compositionally biased region" description="Polar residues" evidence="11">
    <location>
        <begin position="1110"/>
        <end position="1134"/>
    </location>
</feature>
<evidence type="ECO:0000256" key="2">
    <source>
        <dbReference type="ARBA" id="ARBA00022723"/>
    </source>
</evidence>
<dbReference type="SUPFAM" id="SSF57667">
    <property type="entry name" value="beta-beta-alpha zinc fingers"/>
    <property type="match status" value="8"/>
</dbReference>
<feature type="binding site" evidence="10">
    <location>
        <position position="1268"/>
    </location>
    <ligand>
        <name>Zn(2+)</name>
        <dbReference type="ChEBI" id="CHEBI:29105"/>
    </ligand>
</feature>
<feature type="compositionally biased region" description="Basic and acidic residues" evidence="11">
    <location>
        <begin position="2322"/>
        <end position="2347"/>
    </location>
</feature>
<feature type="compositionally biased region" description="Basic and acidic residues" evidence="11">
    <location>
        <begin position="8"/>
        <end position="24"/>
    </location>
</feature>
<dbReference type="FunFam" id="3.30.160.60:FF:000202">
    <property type="entry name" value="Zinc finger protein 574"/>
    <property type="match status" value="1"/>
</dbReference>
<keyword evidence="2 10" id="KW-0479">Metal-binding</keyword>
<feature type="compositionally biased region" description="Polar residues" evidence="11">
    <location>
        <begin position="1591"/>
        <end position="1603"/>
    </location>
</feature>
<dbReference type="GO" id="GO:0030674">
    <property type="term" value="F:protein-macromolecule adaptor activity"/>
    <property type="evidence" value="ECO:0007669"/>
    <property type="project" value="UniProtKB-ARBA"/>
</dbReference>
<dbReference type="InterPro" id="IPR013087">
    <property type="entry name" value="Znf_C2H2_type"/>
</dbReference>
<feature type="domain" description="C2H2-type" evidence="12">
    <location>
        <begin position="1855"/>
        <end position="1882"/>
    </location>
</feature>
<dbReference type="FunFam" id="3.30.160.60:FF:000870">
    <property type="entry name" value="zinc finger protein 197 isoform X1"/>
    <property type="match status" value="1"/>
</dbReference>
<feature type="compositionally biased region" description="Basic and acidic residues" evidence="11">
    <location>
        <begin position="952"/>
        <end position="981"/>
    </location>
</feature>
<feature type="compositionally biased region" description="Polar residues" evidence="11">
    <location>
        <begin position="1164"/>
        <end position="1178"/>
    </location>
</feature>
<feature type="region of interest" description="Disordered" evidence="11">
    <location>
        <begin position="1309"/>
        <end position="1473"/>
    </location>
</feature>
<dbReference type="Gene3D" id="3.40.1800.20">
    <property type="match status" value="1"/>
</dbReference>
<feature type="compositionally biased region" description="Polar residues" evidence="11">
    <location>
        <begin position="679"/>
        <end position="689"/>
    </location>
</feature>
<evidence type="ECO:0000256" key="8">
    <source>
        <dbReference type="ARBA" id="ARBA00023242"/>
    </source>
</evidence>
<dbReference type="Proteomes" id="UP000515158">
    <property type="component" value="Unplaced"/>
</dbReference>
<feature type="domain" description="C2H2-type" evidence="12">
    <location>
        <begin position="1696"/>
        <end position="1723"/>
    </location>
</feature>
<feature type="domain" description="C2H2-type" evidence="12">
    <location>
        <begin position="2107"/>
        <end position="2134"/>
    </location>
</feature>
<feature type="domain" description="C2H2-type" evidence="12">
    <location>
        <begin position="2191"/>
        <end position="2218"/>
    </location>
</feature>
<feature type="compositionally biased region" description="Polar residues" evidence="11">
    <location>
        <begin position="936"/>
        <end position="951"/>
    </location>
</feature>
<feature type="binding site" evidence="10">
    <location>
        <position position="1225"/>
    </location>
    <ligand>
        <name>Zn(2+)</name>
        <dbReference type="ChEBI" id="CHEBI:29105"/>
    </ligand>
</feature>
<feature type="compositionally biased region" description="Acidic residues" evidence="11">
    <location>
        <begin position="480"/>
        <end position="512"/>
    </location>
</feature>
<dbReference type="GO" id="GO:0032502">
    <property type="term" value="P:developmental process"/>
    <property type="evidence" value="ECO:0007669"/>
    <property type="project" value="UniProtKB-ARBA"/>
</dbReference>
<dbReference type="SUPFAM" id="SSF57716">
    <property type="entry name" value="Glucocorticoid receptor-like (DNA-binding domain)"/>
    <property type="match status" value="1"/>
</dbReference>
<feature type="compositionally biased region" description="Polar residues" evidence="11">
    <location>
        <begin position="814"/>
        <end position="823"/>
    </location>
</feature>
<dbReference type="SMART" id="SM00355">
    <property type="entry name" value="ZnF_C2H2"/>
    <property type="match status" value="17"/>
</dbReference>
<evidence type="ECO:0000256" key="1">
    <source>
        <dbReference type="ARBA" id="ARBA00004123"/>
    </source>
</evidence>
<dbReference type="PROSITE" id="PS00028">
    <property type="entry name" value="ZINC_FINGER_C2H2_1"/>
    <property type="match status" value="16"/>
</dbReference>
<feature type="domain" description="C2H2-type" evidence="12">
    <location>
        <begin position="1789"/>
        <end position="1811"/>
    </location>
</feature>
<evidence type="ECO:0000313" key="16">
    <source>
        <dbReference type="RefSeq" id="XP_034232855.1"/>
    </source>
</evidence>
<feature type="domain" description="C2H2-type" evidence="12">
    <location>
        <begin position="1824"/>
        <end position="1846"/>
    </location>
</feature>
<feature type="region of interest" description="Disordered" evidence="11">
    <location>
        <begin position="1743"/>
        <end position="1774"/>
    </location>
</feature>
<feature type="region of interest" description="Disordered" evidence="11">
    <location>
        <begin position="251"/>
        <end position="327"/>
    </location>
</feature>
<dbReference type="PROSITE" id="PS50157">
    <property type="entry name" value="ZINC_FINGER_C2H2_2"/>
    <property type="match status" value="17"/>
</dbReference>
<feature type="region of interest" description="Disordered" evidence="11">
    <location>
        <begin position="1"/>
        <end position="82"/>
    </location>
</feature>